<accession>A0A3S3NIF4</accession>
<dbReference type="PANTHER" id="PTHR33625">
    <property type="entry name" value="OS08G0179900 PROTEIN"/>
    <property type="match status" value="1"/>
</dbReference>
<dbReference type="STRING" id="337451.A0A3S3NIF4"/>
<evidence type="ECO:0000313" key="3">
    <source>
        <dbReference type="Proteomes" id="UP000283530"/>
    </source>
</evidence>
<dbReference type="PANTHER" id="PTHR33625:SF4">
    <property type="entry name" value="OS08G0179900 PROTEIN"/>
    <property type="match status" value="1"/>
</dbReference>
<dbReference type="Proteomes" id="UP000283530">
    <property type="component" value="Unassembled WGS sequence"/>
</dbReference>
<keyword evidence="1" id="KW-1133">Transmembrane helix</keyword>
<keyword evidence="1" id="KW-0472">Membrane</keyword>
<dbReference type="OrthoDB" id="659599at2759"/>
<evidence type="ECO:0000313" key="2">
    <source>
        <dbReference type="EMBL" id="RWR88214.1"/>
    </source>
</evidence>
<sequence length="332" mass="35363">MGGGAAMRAAAKVAGYGFYGGFRHLPTVPLSEQAAQTAARRCPSTVPAIVSAGGDAIASANTCIDASAAVQRPVLEMDDWDFAGVEEGELFDSANHPPYRVVFGGVPTIEEAREATSDLKEALEKVYFSSSAVSDAEGSTIVPASHQSEPLSMGYPETKTCIATESAAINPSVSKPVLDAFYLLKESPEVQNIVASLAADTNVWEAVMKNEKVMEFYQSQKTAGVLLSNLNEDMVESYAANGYLTSSDESVEQSSETSGNRFTRLVDNIKMQVAKMVTNLSEFFQNLFKTSAEECSSVDAERGSTDFMDKAAGASFIALGILAIVVVLLKRK</sequence>
<gene>
    <name evidence="2" type="ORF">CKAN_01720800</name>
</gene>
<keyword evidence="1" id="KW-0812">Transmembrane</keyword>
<evidence type="ECO:0000256" key="1">
    <source>
        <dbReference type="SAM" id="Phobius"/>
    </source>
</evidence>
<comment type="caution">
    <text evidence="2">The sequence shown here is derived from an EMBL/GenBank/DDBJ whole genome shotgun (WGS) entry which is preliminary data.</text>
</comment>
<keyword evidence="3" id="KW-1185">Reference proteome</keyword>
<dbReference type="EMBL" id="QPKB01000007">
    <property type="protein sequence ID" value="RWR88214.1"/>
    <property type="molecule type" value="Genomic_DNA"/>
</dbReference>
<proteinExistence type="predicted"/>
<organism evidence="2 3">
    <name type="scientific">Cinnamomum micranthum f. kanehirae</name>
    <dbReference type="NCBI Taxonomy" id="337451"/>
    <lineage>
        <taxon>Eukaryota</taxon>
        <taxon>Viridiplantae</taxon>
        <taxon>Streptophyta</taxon>
        <taxon>Embryophyta</taxon>
        <taxon>Tracheophyta</taxon>
        <taxon>Spermatophyta</taxon>
        <taxon>Magnoliopsida</taxon>
        <taxon>Magnoliidae</taxon>
        <taxon>Laurales</taxon>
        <taxon>Lauraceae</taxon>
        <taxon>Cinnamomum</taxon>
    </lineage>
</organism>
<feature type="transmembrane region" description="Helical" evidence="1">
    <location>
        <begin position="311"/>
        <end position="329"/>
    </location>
</feature>
<name>A0A3S3NIF4_9MAGN</name>
<dbReference type="AlphaFoldDB" id="A0A3S3NIF4"/>
<protein>
    <submittedName>
        <fullName evidence="2">Uncharacterized protein</fullName>
    </submittedName>
</protein>
<reference evidence="2 3" key="1">
    <citation type="journal article" date="2019" name="Nat. Plants">
        <title>Stout camphor tree genome fills gaps in understanding of flowering plant genome evolution.</title>
        <authorList>
            <person name="Chaw S.M."/>
            <person name="Liu Y.C."/>
            <person name="Wu Y.W."/>
            <person name="Wang H.Y."/>
            <person name="Lin C.I."/>
            <person name="Wu C.S."/>
            <person name="Ke H.M."/>
            <person name="Chang L.Y."/>
            <person name="Hsu C.Y."/>
            <person name="Yang H.T."/>
            <person name="Sudianto E."/>
            <person name="Hsu M.H."/>
            <person name="Wu K.P."/>
            <person name="Wang L.N."/>
            <person name="Leebens-Mack J.H."/>
            <person name="Tsai I.J."/>
        </authorList>
    </citation>
    <scope>NUCLEOTIDE SEQUENCE [LARGE SCALE GENOMIC DNA]</scope>
    <source>
        <strain evidence="3">cv. Chaw 1501</strain>
        <tissue evidence="2">Young leaves</tissue>
    </source>
</reference>